<feature type="binding site" evidence="14">
    <location>
        <position position="704"/>
    </location>
    <ligand>
        <name>ATP</name>
        <dbReference type="ChEBI" id="CHEBI:30616"/>
    </ligand>
</feature>
<dbReference type="SUPFAM" id="SSF56784">
    <property type="entry name" value="HAD-like"/>
    <property type="match status" value="1"/>
</dbReference>
<dbReference type="PANTHER" id="PTHR24092:SF175">
    <property type="entry name" value="PHOSPHOLIPID-TRANSPORTING ATPASE"/>
    <property type="match status" value="1"/>
</dbReference>
<dbReference type="SUPFAM" id="SSF81660">
    <property type="entry name" value="Metal cation-transporting ATPase, ATP-binding domain N"/>
    <property type="match status" value="1"/>
</dbReference>
<dbReference type="AlphaFoldDB" id="A0A6J3LGN8"/>
<comment type="catalytic activity">
    <reaction evidence="12 16">
        <text>ATP + H2O + phospholipidSide 1 = ADP + phosphate + phospholipidSide 2.</text>
        <dbReference type="EC" id="7.6.2.1"/>
    </reaction>
</comment>
<dbReference type="RefSeq" id="XP_033364552.1">
    <property type="nucleotide sequence ID" value="XM_033508661.1"/>
</dbReference>
<keyword evidence="8 15" id="KW-0460">Magnesium</keyword>
<feature type="binding site" evidence="14">
    <location>
        <position position="592"/>
    </location>
    <ligand>
        <name>ATP</name>
        <dbReference type="ChEBI" id="CHEBI:30616"/>
    </ligand>
</feature>
<proteinExistence type="inferred from homology"/>
<feature type="binding site" evidence="14">
    <location>
        <position position="706"/>
    </location>
    <ligand>
        <name>ATP</name>
        <dbReference type="ChEBI" id="CHEBI:30616"/>
    </ligand>
</feature>
<dbReference type="InterPro" id="IPR023299">
    <property type="entry name" value="ATPase_P-typ_cyto_dom_N"/>
</dbReference>
<dbReference type="SFLD" id="SFLDF00027">
    <property type="entry name" value="p-type_atpase"/>
    <property type="match status" value="1"/>
</dbReference>
<evidence type="ECO:0000259" key="18">
    <source>
        <dbReference type="Pfam" id="PF16209"/>
    </source>
</evidence>
<keyword evidence="5 15" id="KW-0479">Metal-binding</keyword>
<evidence type="ECO:0000256" key="7">
    <source>
        <dbReference type="ARBA" id="ARBA00022840"/>
    </source>
</evidence>
<dbReference type="FunFam" id="3.40.50.1000:FF:000034">
    <property type="entry name" value="Phospholipid-transporting ATPase"/>
    <property type="match status" value="1"/>
</dbReference>
<feature type="domain" description="P-type ATPase N-terminal" evidence="18">
    <location>
        <begin position="45"/>
        <end position="102"/>
    </location>
</feature>
<evidence type="ECO:0000256" key="5">
    <source>
        <dbReference type="ARBA" id="ARBA00022723"/>
    </source>
</evidence>
<dbReference type="Gene3D" id="3.40.1110.10">
    <property type="entry name" value="Calcium-transporting ATPase, cytoplasmic domain N"/>
    <property type="match status" value="1"/>
</dbReference>
<evidence type="ECO:0000256" key="16">
    <source>
        <dbReference type="RuleBase" id="RU362033"/>
    </source>
</evidence>
<evidence type="ECO:0000256" key="2">
    <source>
        <dbReference type="ARBA" id="ARBA00004308"/>
    </source>
</evidence>
<protein>
    <recommendedName>
        <fullName evidence="16">Phospholipid-transporting ATPase</fullName>
        <ecNumber evidence="16">7.6.2.1</ecNumber>
    </recommendedName>
</protein>
<dbReference type="NCBIfam" id="TIGR01494">
    <property type="entry name" value="ATPase_P-type"/>
    <property type="match status" value="1"/>
</dbReference>
<dbReference type="GO" id="GO:0016887">
    <property type="term" value="F:ATP hydrolysis activity"/>
    <property type="evidence" value="ECO:0007669"/>
    <property type="project" value="InterPro"/>
</dbReference>
<dbReference type="Gene3D" id="2.70.150.10">
    <property type="entry name" value="Calcium-transporting ATPase, cytoplasmic transduction domain A"/>
    <property type="match status" value="1"/>
</dbReference>
<dbReference type="SFLD" id="SFLDS00003">
    <property type="entry name" value="Haloacid_Dehalogenase"/>
    <property type="match status" value="1"/>
</dbReference>
<dbReference type="PRINTS" id="PR00119">
    <property type="entry name" value="CATATPASE"/>
</dbReference>
<feature type="transmembrane region" description="Helical" evidence="16">
    <location>
        <begin position="78"/>
        <end position="96"/>
    </location>
</feature>
<name>A0A6J3LGN8_9HYME</name>
<evidence type="ECO:0000313" key="21">
    <source>
        <dbReference type="RefSeq" id="XP_033364552.1"/>
    </source>
</evidence>
<dbReference type="PANTHER" id="PTHR24092">
    <property type="entry name" value="PROBABLE PHOSPHOLIPID-TRANSPORTING ATPASE"/>
    <property type="match status" value="1"/>
</dbReference>
<keyword evidence="9 16" id="KW-1278">Translocase</keyword>
<feature type="binding site" evidence="15">
    <location>
        <position position="412"/>
    </location>
    <ligand>
        <name>Mg(2+)</name>
        <dbReference type="ChEBI" id="CHEBI:18420"/>
    </ligand>
</feature>
<dbReference type="SUPFAM" id="SSF81653">
    <property type="entry name" value="Calcium ATPase, transduction domain A"/>
    <property type="match status" value="1"/>
</dbReference>
<feature type="transmembrane region" description="Helical" evidence="16">
    <location>
        <begin position="997"/>
        <end position="1017"/>
    </location>
</feature>
<feature type="binding site" evidence="14">
    <location>
        <position position="412"/>
    </location>
    <ligand>
        <name>ATP</name>
        <dbReference type="ChEBI" id="CHEBI:30616"/>
    </ligand>
</feature>
<dbReference type="GeneID" id="117242193"/>
<dbReference type="InterPro" id="IPR006539">
    <property type="entry name" value="P-type_ATPase_IV"/>
</dbReference>
<evidence type="ECO:0000256" key="12">
    <source>
        <dbReference type="ARBA" id="ARBA00034036"/>
    </source>
</evidence>
<feature type="transmembrane region" description="Helical" evidence="16">
    <location>
        <begin position="908"/>
        <end position="929"/>
    </location>
</feature>
<dbReference type="GO" id="GO:0000287">
    <property type="term" value="F:magnesium ion binding"/>
    <property type="evidence" value="ECO:0007669"/>
    <property type="project" value="UniProtKB-UniRule"/>
</dbReference>
<evidence type="ECO:0000256" key="13">
    <source>
        <dbReference type="PIRSR" id="PIRSR606539-1"/>
    </source>
</evidence>
<feature type="domain" description="P-type ATPase A" evidence="17">
    <location>
        <begin position="135"/>
        <end position="220"/>
    </location>
</feature>
<dbReference type="Pfam" id="PF16212">
    <property type="entry name" value="PhoLip_ATPase_C"/>
    <property type="match status" value="1"/>
</dbReference>
<dbReference type="GO" id="GO:0045332">
    <property type="term" value="P:phospholipid translocation"/>
    <property type="evidence" value="ECO:0007669"/>
    <property type="project" value="TreeGrafter"/>
</dbReference>
<dbReference type="InterPro" id="IPR008250">
    <property type="entry name" value="ATPase_P-typ_transduc_dom_A_sf"/>
</dbReference>
<accession>A0A6J3LGN8</accession>
<dbReference type="SUPFAM" id="SSF81665">
    <property type="entry name" value="Calcium ATPase, transmembrane domain M"/>
    <property type="match status" value="1"/>
</dbReference>
<dbReference type="Pfam" id="PF16209">
    <property type="entry name" value="PhoLip_ATPase_N"/>
    <property type="match status" value="1"/>
</dbReference>
<keyword evidence="10 16" id="KW-1133">Transmembrane helix</keyword>
<gene>
    <name evidence="21" type="primary">LOC117242193</name>
</gene>
<evidence type="ECO:0000256" key="6">
    <source>
        <dbReference type="ARBA" id="ARBA00022741"/>
    </source>
</evidence>
<feature type="binding site" evidence="14">
    <location>
        <position position="414"/>
    </location>
    <ligand>
        <name>ATP</name>
        <dbReference type="ChEBI" id="CHEBI:30616"/>
    </ligand>
</feature>
<feature type="transmembrane region" description="Helical" evidence="16">
    <location>
        <begin position="1066"/>
        <end position="1090"/>
    </location>
</feature>
<evidence type="ECO:0000259" key="17">
    <source>
        <dbReference type="Pfam" id="PF00122"/>
    </source>
</evidence>
<dbReference type="InterPro" id="IPR032630">
    <property type="entry name" value="P_typ_ATPase_c"/>
</dbReference>
<dbReference type="InterPro" id="IPR001757">
    <property type="entry name" value="P_typ_ATPase"/>
</dbReference>
<keyword evidence="6 14" id="KW-0547">Nucleotide-binding</keyword>
<feature type="binding site" evidence="14">
    <location>
        <position position="792"/>
    </location>
    <ligand>
        <name>ATP</name>
        <dbReference type="ChEBI" id="CHEBI:30616"/>
    </ligand>
</feature>
<dbReference type="GO" id="GO:0005524">
    <property type="term" value="F:ATP binding"/>
    <property type="evidence" value="ECO:0007669"/>
    <property type="project" value="UniProtKB-UniRule"/>
</dbReference>
<dbReference type="KEGG" id="bvk:117242193"/>
<evidence type="ECO:0000256" key="9">
    <source>
        <dbReference type="ARBA" id="ARBA00022967"/>
    </source>
</evidence>
<evidence type="ECO:0000256" key="3">
    <source>
        <dbReference type="ARBA" id="ARBA00008109"/>
    </source>
</evidence>
<evidence type="ECO:0000313" key="20">
    <source>
        <dbReference type="Proteomes" id="UP000504631"/>
    </source>
</evidence>
<keyword evidence="4 16" id="KW-0812">Transmembrane</keyword>
<dbReference type="InterPro" id="IPR023214">
    <property type="entry name" value="HAD_sf"/>
</dbReference>
<dbReference type="InterPro" id="IPR018303">
    <property type="entry name" value="ATPase_P-typ_P_site"/>
</dbReference>
<dbReference type="GO" id="GO:0005886">
    <property type="term" value="C:plasma membrane"/>
    <property type="evidence" value="ECO:0007669"/>
    <property type="project" value="TreeGrafter"/>
</dbReference>
<evidence type="ECO:0000256" key="11">
    <source>
        <dbReference type="ARBA" id="ARBA00023136"/>
    </source>
</evidence>
<feature type="binding site" evidence="14">
    <location>
        <position position="705"/>
    </location>
    <ligand>
        <name>ATP</name>
        <dbReference type="ChEBI" id="CHEBI:30616"/>
    </ligand>
</feature>
<feature type="binding site" evidence="14">
    <location>
        <position position="413"/>
    </location>
    <ligand>
        <name>ATP</name>
        <dbReference type="ChEBI" id="CHEBI:30616"/>
    </ligand>
</feature>
<evidence type="ECO:0000256" key="1">
    <source>
        <dbReference type="ARBA" id="ARBA00004141"/>
    </source>
</evidence>
<feature type="binding site" evidence="15">
    <location>
        <position position="414"/>
    </location>
    <ligand>
        <name>Mg(2+)</name>
        <dbReference type="ChEBI" id="CHEBI:18420"/>
    </ligand>
</feature>
<dbReference type="SFLD" id="SFLDG00002">
    <property type="entry name" value="C1.7:_P-type_atpase_like"/>
    <property type="match status" value="1"/>
</dbReference>
<dbReference type="Pfam" id="PF00122">
    <property type="entry name" value="E1-E2_ATPase"/>
    <property type="match status" value="1"/>
</dbReference>
<dbReference type="InterPro" id="IPR036412">
    <property type="entry name" value="HAD-like_sf"/>
</dbReference>
<keyword evidence="20" id="KW-1185">Reference proteome</keyword>
<dbReference type="Pfam" id="PF13246">
    <property type="entry name" value="Cation_ATPase"/>
    <property type="match status" value="1"/>
</dbReference>
<evidence type="ECO:0000256" key="14">
    <source>
        <dbReference type="PIRSR" id="PIRSR606539-2"/>
    </source>
</evidence>
<sequence>MWNHLGRWVCTCYKKSGYKHLCLLGNAISLYADHRVITISPSNDPKETIFPSNHIVSKKYTIWNFLPKNLFEQFRRIANFYFLMMTIISVMIISPISPLTSILPLSFVVFVTACKQGYEDYNRYMADKRINRTFITVIRNKCVQNVPCEEIVVGDLVKVYREQDVPCDLLLLFSTDNTERCYITTSNLDGETNLKAVMIPKILTKMTMQQIASMEATVTCQHPSSDLYAFHGKLEINNGNNEIANGHLTINNLLLRGSRLKDTDYIIGCAIYTGHDTKLSLNSKIKSNKFSTAEKSINKHIISFIVLLLVEVLESCVMKVITEANAKWESYLGTIQSITFGSLATDFLSFTILYNYIVPISLYVTIELQKFLGSFFFSWDLDMYDEVTNQPALANTSDLNEELGQVEYLFADKTGTLTENLMVFRRASINGKVYIEKDCDGNLYLLPPNGDENQAIRLKTWEPDIWHFMISLSLCHSVQISPPSQAPGVIARRTEYRASFKQKKILQVNSSLLMDPNLPQYQAASADEKALVEASARCGVVFQKCTNDVIELKIYKNILTYEKLEVLEFTSERKRMSVIVKDTAGDFWLYCKGADSAMLPLIVSGKINEAITHVADFSMRGLRTLVVGYKKMSQIEYDRLLQRVEQARQIIGMERAVYMQRAYDQMESGLTLLGVTAVEDRLQEDVPETLECLQVAGIKVWVLTGDKAETAENIAFLCGQFKSGTEVLRMLEVTIGQTCLVKLTNFERRIILEPYRQYGLLVDGCSIATALRDHAAQFRSVAMACDAVVCCRLTPLQKSQIVSLVKKAKNKPHTAAVGDGGNDVSMIQEAHVGIGIMGKEGRQATMCSDFAIAKFKFLKKVLLVHGHWYYVRVSTLTQYFFYKNFIFITPQVLYNTYCGFSAQAFYDALFLMLFNVLFTSLPILAYGLFEQNFTADKLLCQPYLYKLHRHNYLLTKWQFFVWSALALWHTLVIYYMSHVYISINPVILHNNTSIDQWAFSTFVFHLVTLVANVQILLRSCYWTLPLVLSVTLSELTFLVFAILYSFVHVRYDGDMLKVFPTLLSSITFWFLTIVIVMICLIPDCLVIIYNNYRPVRIMRRNEETRQYTNNSTNDNTNDNTENTQRFFNTIPWKFNFILRKAK</sequence>
<feature type="transmembrane region" description="Helical" evidence="16">
    <location>
        <begin position="1024"/>
        <end position="1046"/>
    </location>
</feature>
<dbReference type="InterPro" id="IPR059000">
    <property type="entry name" value="ATPase_P-type_domA"/>
</dbReference>
<evidence type="ECO:0000259" key="19">
    <source>
        <dbReference type="Pfam" id="PF16212"/>
    </source>
</evidence>
<comment type="cofactor">
    <cofactor evidence="15">
        <name>Mg(2+)</name>
        <dbReference type="ChEBI" id="CHEBI:18420"/>
    </cofactor>
</comment>
<keyword evidence="11 16" id="KW-0472">Membrane</keyword>
<feature type="active site" description="4-aspartylphosphate intermediate" evidence="13">
    <location>
        <position position="412"/>
    </location>
</feature>
<feature type="binding site" evidence="14">
    <location>
        <position position="822"/>
    </location>
    <ligand>
        <name>ATP</name>
        <dbReference type="ChEBI" id="CHEBI:30616"/>
    </ligand>
</feature>
<evidence type="ECO:0000256" key="15">
    <source>
        <dbReference type="PIRSR" id="PIRSR606539-3"/>
    </source>
</evidence>
<feature type="domain" description="P-type ATPase C-terminal" evidence="19">
    <location>
        <begin position="846"/>
        <end position="1091"/>
    </location>
</feature>
<dbReference type="Gene3D" id="3.40.50.1000">
    <property type="entry name" value="HAD superfamily/HAD-like"/>
    <property type="match status" value="1"/>
</dbReference>
<dbReference type="EC" id="7.6.2.1" evidence="16"/>
<dbReference type="NCBIfam" id="TIGR01652">
    <property type="entry name" value="ATPase-Plipid"/>
    <property type="match status" value="1"/>
</dbReference>
<reference evidence="21" key="1">
    <citation type="submission" date="2025-08" db="UniProtKB">
        <authorList>
            <consortium name="RefSeq"/>
        </authorList>
    </citation>
    <scope>IDENTIFICATION</scope>
    <source>
        <tissue evidence="21">Muscle</tissue>
    </source>
</reference>
<feature type="binding site" evidence="14">
    <location>
        <position position="528"/>
    </location>
    <ligand>
        <name>ATP</name>
        <dbReference type="ChEBI" id="CHEBI:30616"/>
    </ligand>
</feature>
<feature type="binding site" evidence="14">
    <location>
        <position position="569"/>
    </location>
    <ligand>
        <name>ATP</name>
        <dbReference type="ChEBI" id="CHEBI:30616"/>
    </ligand>
</feature>
<organism evidence="20 21">
    <name type="scientific">Bombus vosnesenskii</name>
    <dbReference type="NCBI Taxonomy" id="207650"/>
    <lineage>
        <taxon>Eukaryota</taxon>
        <taxon>Metazoa</taxon>
        <taxon>Ecdysozoa</taxon>
        <taxon>Arthropoda</taxon>
        <taxon>Hexapoda</taxon>
        <taxon>Insecta</taxon>
        <taxon>Pterygota</taxon>
        <taxon>Neoptera</taxon>
        <taxon>Endopterygota</taxon>
        <taxon>Hymenoptera</taxon>
        <taxon>Apocrita</taxon>
        <taxon>Aculeata</taxon>
        <taxon>Apoidea</taxon>
        <taxon>Anthophila</taxon>
        <taxon>Apidae</taxon>
        <taxon>Bombus</taxon>
        <taxon>Pyrobombus</taxon>
    </lineage>
</organism>
<evidence type="ECO:0000256" key="8">
    <source>
        <dbReference type="ARBA" id="ARBA00022842"/>
    </source>
</evidence>
<evidence type="ECO:0000256" key="4">
    <source>
        <dbReference type="ARBA" id="ARBA00022692"/>
    </source>
</evidence>
<comment type="subcellular location">
    <subcellularLocation>
        <location evidence="2">Endomembrane system</location>
    </subcellularLocation>
    <subcellularLocation>
        <location evidence="1 16">Membrane</location>
        <topology evidence="1 16">Multi-pass membrane protein</topology>
    </subcellularLocation>
</comment>
<feature type="binding site" evidence="14">
    <location>
        <position position="798"/>
    </location>
    <ligand>
        <name>ATP</name>
        <dbReference type="ChEBI" id="CHEBI:30616"/>
    </ligand>
</feature>
<evidence type="ECO:0000256" key="10">
    <source>
        <dbReference type="ARBA" id="ARBA00022989"/>
    </source>
</evidence>
<dbReference type="InterPro" id="IPR032631">
    <property type="entry name" value="P-type_ATPase_N"/>
</dbReference>
<keyword evidence="7 14" id="KW-0067">ATP-binding</keyword>
<feature type="transmembrane region" description="Helical" evidence="16">
    <location>
        <begin position="959"/>
        <end position="977"/>
    </location>
</feature>
<dbReference type="InterPro" id="IPR044492">
    <property type="entry name" value="P_typ_ATPase_HD_dom"/>
</dbReference>
<dbReference type="GO" id="GO:0140326">
    <property type="term" value="F:ATPase-coupled intramembrane lipid transporter activity"/>
    <property type="evidence" value="ECO:0007669"/>
    <property type="project" value="UniProtKB-EC"/>
</dbReference>
<comment type="similarity">
    <text evidence="3 16">Belongs to the cation transport ATPase (P-type) (TC 3.A.3) family. Type IV subfamily.</text>
</comment>
<feature type="binding site" evidence="14">
    <location>
        <position position="623"/>
    </location>
    <ligand>
        <name>ATP</name>
        <dbReference type="ChEBI" id="CHEBI:30616"/>
    </ligand>
</feature>
<dbReference type="Proteomes" id="UP000504631">
    <property type="component" value="Unplaced"/>
</dbReference>
<feature type="binding site" evidence="14">
    <location>
        <position position="823"/>
    </location>
    <ligand>
        <name>ATP</name>
        <dbReference type="ChEBI" id="CHEBI:30616"/>
    </ligand>
</feature>
<dbReference type="PROSITE" id="PS00154">
    <property type="entry name" value="ATPASE_E1_E2"/>
    <property type="match status" value="1"/>
</dbReference>
<dbReference type="InterPro" id="IPR023298">
    <property type="entry name" value="ATPase_P-typ_TM_dom_sf"/>
</dbReference>
<feature type="binding site" evidence="15">
    <location>
        <position position="823"/>
    </location>
    <ligand>
        <name>Mg(2+)</name>
        <dbReference type="ChEBI" id="CHEBI:18420"/>
    </ligand>
</feature>
<dbReference type="GO" id="GO:0005783">
    <property type="term" value="C:endoplasmic reticulum"/>
    <property type="evidence" value="ECO:0007669"/>
    <property type="project" value="TreeGrafter"/>
</dbReference>
<feature type="binding site" evidence="15">
    <location>
        <position position="819"/>
    </location>
    <ligand>
        <name>Mg(2+)</name>
        <dbReference type="ChEBI" id="CHEBI:18420"/>
    </ligand>
</feature>